<dbReference type="InterPro" id="IPR003593">
    <property type="entry name" value="AAA+_ATPase"/>
</dbReference>
<gene>
    <name evidence="9" type="primary">rfc</name>
    <name evidence="7" type="synonym">rfcS</name>
    <name evidence="9" type="ORF">MA03_00190</name>
</gene>
<dbReference type="InterPro" id="IPR047854">
    <property type="entry name" value="RFC_lid"/>
</dbReference>
<reference evidence="9 10" key="1">
    <citation type="journal article" date="2015" name="Stand. Genomic Sci.">
        <title>Complete genome sequence of and proposal of Thermofilum uzonense sp. nov. a novel hyperthermophilic crenarchaeon and emended description of the genus Thermofilum.</title>
        <authorList>
            <person name="Toshchakov S.V."/>
            <person name="Korzhenkov A.A."/>
            <person name="Samarov N.I."/>
            <person name="Mazunin I.O."/>
            <person name="Mozhey O.I."/>
            <person name="Shmyr I.S."/>
            <person name="Derbikova K.S."/>
            <person name="Taranov E.A."/>
            <person name="Dominova I.N."/>
            <person name="Bonch-Osmolovskaya E.A."/>
            <person name="Patrushev M.V."/>
            <person name="Podosokorskaya O.A."/>
            <person name="Kublanov I.V."/>
        </authorList>
    </citation>
    <scope>NUCLEOTIDE SEQUENCE [LARGE SCALE GENOMIC DNA]</scope>
    <source>
        <strain evidence="9 10">1807-2</strain>
    </source>
</reference>
<dbReference type="HAMAP" id="MF_01509">
    <property type="entry name" value="RfcS"/>
    <property type="match status" value="1"/>
</dbReference>
<dbReference type="STRING" id="1550241.MA03_00190"/>
<dbReference type="GO" id="GO:0003689">
    <property type="term" value="F:DNA clamp loader activity"/>
    <property type="evidence" value="ECO:0007669"/>
    <property type="project" value="UniProtKB-UniRule"/>
</dbReference>
<dbReference type="GO" id="GO:0006281">
    <property type="term" value="P:DNA repair"/>
    <property type="evidence" value="ECO:0007669"/>
    <property type="project" value="TreeGrafter"/>
</dbReference>
<dbReference type="SMART" id="SM00382">
    <property type="entry name" value="AAA"/>
    <property type="match status" value="1"/>
</dbReference>
<dbReference type="AlphaFoldDB" id="A0A0F7FG33"/>
<dbReference type="GO" id="GO:0005663">
    <property type="term" value="C:DNA replication factor C complex"/>
    <property type="evidence" value="ECO:0007669"/>
    <property type="project" value="InterPro"/>
</dbReference>
<dbReference type="CDD" id="cd00009">
    <property type="entry name" value="AAA"/>
    <property type="match status" value="1"/>
</dbReference>
<dbReference type="InterPro" id="IPR008921">
    <property type="entry name" value="DNA_pol3_clamp-load_cplx_C"/>
</dbReference>
<dbReference type="CDD" id="cd18140">
    <property type="entry name" value="HLD_clamp_RFC"/>
    <property type="match status" value="1"/>
</dbReference>
<evidence type="ECO:0000256" key="7">
    <source>
        <dbReference type="HAMAP-Rule" id="MF_01509"/>
    </source>
</evidence>
<dbReference type="Gene3D" id="1.20.272.10">
    <property type="match status" value="1"/>
</dbReference>
<dbReference type="GO" id="GO:0006261">
    <property type="term" value="P:DNA-templated DNA replication"/>
    <property type="evidence" value="ECO:0007669"/>
    <property type="project" value="TreeGrafter"/>
</dbReference>
<comment type="similarity">
    <text evidence="1 7">Belongs to the activator 1 small subunits family. RfcS subfamily.</text>
</comment>
<dbReference type="FunFam" id="1.20.272.10:FF:000029">
    <property type="entry name" value="Replication factor C small subunit"/>
    <property type="match status" value="1"/>
</dbReference>
<evidence type="ECO:0000313" key="9">
    <source>
        <dbReference type="EMBL" id="AKG38023.1"/>
    </source>
</evidence>
<evidence type="ECO:0000256" key="1">
    <source>
        <dbReference type="ARBA" id="ARBA00009668"/>
    </source>
</evidence>
<dbReference type="InterPro" id="IPR023748">
    <property type="entry name" value="Rep_factor-C_ssu_arc"/>
</dbReference>
<dbReference type="PANTHER" id="PTHR11669">
    <property type="entry name" value="REPLICATION FACTOR C / DNA POLYMERASE III GAMMA-TAU SUBUNIT"/>
    <property type="match status" value="1"/>
</dbReference>
<dbReference type="GO" id="GO:0005524">
    <property type="term" value="F:ATP binding"/>
    <property type="evidence" value="ECO:0007669"/>
    <property type="project" value="UniProtKB-UniRule"/>
</dbReference>
<dbReference type="Gene3D" id="3.40.50.300">
    <property type="entry name" value="P-loop containing nucleotide triphosphate hydrolases"/>
    <property type="match status" value="1"/>
</dbReference>
<dbReference type="Pfam" id="PF08542">
    <property type="entry name" value="Rep_fac_C"/>
    <property type="match status" value="1"/>
</dbReference>
<dbReference type="InterPro" id="IPR003959">
    <property type="entry name" value="ATPase_AAA_core"/>
</dbReference>
<dbReference type="GO" id="GO:0016887">
    <property type="term" value="F:ATP hydrolysis activity"/>
    <property type="evidence" value="ECO:0007669"/>
    <property type="project" value="InterPro"/>
</dbReference>
<keyword evidence="3 7" id="KW-0235">DNA replication</keyword>
<dbReference type="Pfam" id="PF21960">
    <property type="entry name" value="RCF1-5-like_lid"/>
    <property type="match status" value="1"/>
</dbReference>
<dbReference type="InterPro" id="IPR050238">
    <property type="entry name" value="DNA_Rep/Repair_Clamp_Loader"/>
</dbReference>
<dbReference type="Gene3D" id="1.10.8.60">
    <property type="match status" value="1"/>
</dbReference>
<dbReference type="OrthoDB" id="7928at2157"/>
<keyword evidence="10" id="KW-1185">Reference proteome</keyword>
<name>A0A0F7FG33_9CREN</name>
<dbReference type="RefSeq" id="WP_052883342.1">
    <property type="nucleotide sequence ID" value="NZ_CP009961.1"/>
</dbReference>
<accession>A0A0F7FG33</accession>
<dbReference type="GeneID" id="25400603"/>
<keyword evidence="4 7" id="KW-0547">Nucleotide-binding</keyword>
<keyword evidence="5 7" id="KW-0067">ATP-binding</keyword>
<dbReference type="GO" id="GO:0003677">
    <property type="term" value="F:DNA binding"/>
    <property type="evidence" value="ECO:0007669"/>
    <property type="project" value="InterPro"/>
</dbReference>
<dbReference type="InterPro" id="IPR027417">
    <property type="entry name" value="P-loop_NTPase"/>
</dbReference>
<dbReference type="PANTHER" id="PTHR11669:SF20">
    <property type="entry name" value="REPLICATION FACTOR C SUBUNIT 4"/>
    <property type="match status" value="1"/>
</dbReference>
<feature type="domain" description="AAA+ ATPase" evidence="8">
    <location>
        <begin position="37"/>
        <end position="164"/>
    </location>
</feature>
<dbReference type="EMBL" id="CP009961">
    <property type="protein sequence ID" value="AKG38023.1"/>
    <property type="molecule type" value="Genomic_DNA"/>
</dbReference>
<evidence type="ECO:0000256" key="3">
    <source>
        <dbReference type="ARBA" id="ARBA00022705"/>
    </source>
</evidence>
<evidence type="ECO:0000256" key="2">
    <source>
        <dbReference type="ARBA" id="ARBA00014164"/>
    </source>
</evidence>
<dbReference type="Pfam" id="PF00004">
    <property type="entry name" value="AAA"/>
    <property type="match status" value="1"/>
</dbReference>
<organism evidence="9 10">
    <name type="scientific">Infirmifilum uzonense</name>
    <dbReference type="NCBI Taxonomy" id="1550241"/>
    <lineage>
        <taxon>Archaea</taxon>
        <taxon>Thermoproteota</taxon>
        <taxon>Thermoprotei</taxon>
        <taxon>Thermofilales</taxon>
        <taxon>Thermofilaceae</taxon>
        <taxon>Infirmifilum</taxon>
    </lineage>
</organism>
<sequence length="329" mass="36853">MSSTELWVEKYRPRSLDEIVDQEEIVKRLKEFVKTKSLPHLLFGGPPGTGKTTAALALAHDLYGENWRENTLELNASDERGIDVIRSRIKDYARTLPIGEIPFKLVILDEADNMTSDAQQALRRTMELFSRNTRFILIANYVSKIIEPIQSRCAVFRFQPLPKGSAIDRLKFIASKEGIKVDEEALDVIWEESQGDLRKAINTLQAASAIAKNVTAEVVYEALGKVRPKEVEEMIQSALKGDLLTSREKLRVLLYNYGLSGLDIVRYIHRDIFSLGKTIKPDNATMAELIALVAEANYRIVEGADDEIQLMALLSKLALYSQGKGSGGK</sequence>
<dbReference type="PATRIC" id="fig|1550241.5.peg.38"/>
<evidence type="ECO:0000256" key="6">
    <source>
        <dbReference type="ARBA" id="ARBA00031749"/>
    </source>
</evidence>
<dbReference type="SUPFAM" id="SSF52540">
    <property type="entry name" value="P-loop containing nucleoside triphosphate hydrolases"/>
    <property type="match status" value="1"/>
</dbReference>
<evidence type="ECO:0000313" key="10">
    <source>
        <dbReference type="Proteomes" id="UP000067434"/>
    </source>
</evidence>
<evidence type="ECO:0000256" key="4">
    <source>
        <dbReference type="ARBA" id="ARBA00022741"/>
    </source>
</evidence>
<dbReference type="InterPro" id="IPR013748">
    <property type="entry name" value="Rep_factorC_C"/>
</dbReference>
<evidence type="ECO:0000256" key="5">
    <source>
        <dbReference type="ARBA" id="ARBA00022840"/>
    </source>
</evidence>
<dbReference type="HOGENOM" id="CLU_042324_2_1_2"/>
<dbReference type="KEGG" id="thf:MA03_00190"/>
<dbReference type="SUPFAM" id="SSF48019">
    <property type="entry name" value="post-AAA+ oligomerization domain-like"/>
    <property type="match status" value="1"/>
</dbReference>
<comment type="function">
    <text evidence="7">Part of the RFC clamp loader complex which loads the PCNA sliding clamp onto DNA.</text>
</comment>
<dbReference type="FunFam" id="3.40.50.300:FF:000129">
    <property type="entry name" value="Replication factor C subunit 5"/>
    <property type="match status" value="1"/>
</dbReference>
<protein>
    <recommendedName>
        <fullName evidence="2 7">Replication factor C small subunit</fullName>
        <shortName evidence="7">RFC small subunit</shortName>
    </recommendedName>
    <alternativeName>
        <fullName evidence="6 7">Clamp loader small subunit</fullName>
    </alternativeName>
</protein>
<evidence type="ECO:0000259" key="8">
    <source>
        <dbReference type="SMART" id="SM00382"/>
    </source>
</evidence>
<feature type="binding site" evidence="7">
    <location>
        <begin position="45"/>
        <end position="52"/>
    </location>
    <ligand>
        <name>ATP</name>
        <dbReference type="ChEBI" id="CHEBI:30616"/>
    </ligand>
</feature>
<comment type="subunit">
    <text evidence="7">Heteromultimer composed of small subunits (RfcS) and large subunits (RfcL).</text>
</comment>
<proteinExistence type="inferred from homology"/>
<dbReference type="Proteomes" id="UP000067434">
    <property type="component" value="Chromosome"/>
</dbReference>
<dbReference type="NCBIfam" id="NF001679">
    <property type="entry name" value="PRK00440.1"/>
    <property type="match status" value="1"/>
</dbReference>